<sequence>MNQMPDDEVVVLELAGDSARAICPNKLARHALTSLGFAGLDEQMVRPINDDADRKQLTTGLLALNAIFSGGPGWSPAELLGYYREQGIVTKPYRTIVWKGPRSFVISINT</sequence>
<accession>A0AAU7QIU1</accession>
<reference evidence="1" key="1">
    <citation type="submission" date="2024-06" db="EMBL/GenBank/DDBJ databases">
        <authorList>
            <person name="Sun Y."/>
        </authorList>
    </citation>
    <scope>NUCLEOTIDE SEQUENCE</scope>
    <source>
        <strain evidence="1">IGA1.0</strain>
    </source>
</reference>
<dbReference type="AlphaFoldDB" id="A0AAU7QIU1"/>
<dbReference type="EMBL" id="CP157948">
    <property type="protein sequence ID" value="XBS89329.1"/>
    <property type="molecule type" value="Genomic_DNA"/>
</dbReference>
<protein>
    <submittedName>
        <fullName evidence="1">Uncharacterized protein</fullName>
    </submittedName>
</protein>
<dbReference type="RefSeq" id="WP_157581760.1">
    <property type="nucleotide sequence ID" value="NZ_CP157948.1"/>
</dbReference>
<gene>
    <name evidence="1" type="ORF">ABNK63_13135</name>
</gene>
<evidence type="ECO:0000313" key="1">
    <source>
        <dbReference type="EMBL" id="XBS89329.1"/>
    </source>
</evidence>
<name>A0AAU7QIU1_9GAMM</name>
<proteinExistence type="predicted"/>
<organism evidence="1">
    <name type="scientific">Rhodanobacter sp. IGA1.0</name>
    <dbReference type="NCBI Taxonomy" id="3158582"/>
    <lineage>
        <taxon>Bacteria</taxon>
        <taxon>Pseudomonadati</taxon>
        <taxon>Pseudomonadota</taxon>
        <taxon>Gammaproteobacteria</taxon>
        <taxon>Lysobacterales</taxon>
        <taxon>Rhodanobacteraceae</taxon>
        <taxon>Rhodanobacter</taxon>
    </lineage>
</organism>